<accession>A0A182SX45</accession>
<dbReference type="VEuPathDB" id="VectorBase:AMAM015203"/>
<dbReference type="GO" id="GO:0005789">
    <property type="term" value="C:endoplasmic reticulum membrane"/>
    <property type="evidence" value="ECO:0007669"/>
    <property type="project" value="UniProtKB-SubCell"/>
</dbReference>
<reference evidence="15" key="1">
    <citation type="submission" date="2013-09" db="EMBL/GenBank/DDBJ databases">
        <title>The Genome Sequence of Anopheles maculatus species B.</title>
        <authorList>
            <consortium name="The Broad Institute Genomics Platform"/>
            <person name="Neafsey D.E."/>
            <person name="Besansky N."/>
            <person name="Howell P."/>
            <person name="Walton C."/>
            <person name="Young S.K."/>
            <person name="Zeng Q."/>
            <person name="Gargeya S."/>
            <person name="Fitzgerald M."/>
            <person name="Haas B."/>
            <person name="Abouelleil A."/>
            <person name="Allen A.W."/>
            <person name="Alvarado L."/>
            <person name="Arachchi H.M."/>
            <person name="Berlin A.M."/>
            <person name="Chapman S.B."/>
            <person name="Gainer-Dewar J."/>
            <person name="Goldberg J."/>
            <person name="Griggs A."/>
            <person name="Gujja S."/>
            <person name="Hansen M."/>
            <person name="Howarth C."/>
            <person name="Imamovic A."/>
            <person name="Ireland A."/>
            <person name="Larimer J."/>
            <person name="McCowan C."/>
            <person name="Murphy C."/>
            <person name="Pearson M."/>
            <person name="Poon T.W."/>
            <person name="Priest M."/>
            <person name="Roberts A."/>
            <person name="Saif S."/>
            <person name="Shea T."/>
            <person name="Sisk P."/>
            <person name="Sykes S."/>
            <person name="Wortman J."/>
            <person name="Nusbaum C."/>
            <person name="Birren B."/>
        </authorList>
    </citation>
    <scope>NUCLEOTIDE SEQUENCE [LARGE SCALE GENOMIC DNA]</scope>
    <source>
        <strain evidence="15">maculatus3</strain>
    </source>
</reference>
<evidence type="ECO:0000256" key="10">
    <source>
        <dbReference type="ARBA" id="ARBA00023004"/>
    </source>
</evidence>
<evidence type="ECO:0000256" key="2">
    <source>
        <dbReference type="ARBA" id="ARBA00004174"/>
    </source>
</evidence>
<dbReference type="Pfam" id="PF00067">
    <property type="entry name" value="p450"/>
    <property type="match status" value="1"/>
</dbReference>
<dbReference type="InterPro" id="IPR001128">
    <property type="entry name" value="Cyt_P450"/>
</dbReference>
<dbReference type="PRINTS" id="PR00463">
    <property type="entry name" value="EP450I"/>
</dbReference>
<dbReference type="AlphaFoldDB" id="A0A182SX45"/>
<evidence type="ECO:0000256" key="12">
    <source>
        <dbReference type="PIRSR" id="PIRSR602401-1"/>
    </source>
</evidence>
<dbReference type="CDD" id="cd20628">
    <property type="entry name" value="CYP4"/>
    <property type="match status" value="1"/>
</dbReference>
<organism evidence="14 15">
    <name type="scientific">Anopheles maculatus</name>
    <dbReference type="NCBI Taxonomy" id="74869"/>
    <lineage>
        <taxon>Eukaryota</taxon>
        <taxon>Metazoa</taxon>
        <taxon>Ecdysozoa</taxon>
        <taxon>Arthropoda</taxon>
        <taxon>Hexapoda</taxon>
        <taxon>Insecta</taxon>
        <taxon>Pterygota</taxon>
        <taxon>Neoptera</taxon>
        <taxon>Endopterygota</taxon>
        <taxon>Diptera</taxon>
        <taxon>Nematocera</taxon>
        <taxon>Culicoidea</taxon>
        <taxon>Culicidae</taxon>
        <taxon>Anophelinae</taxon>
        <taxon>Anopheles</taxon>
        <taxon>Anopheles maculatus group</taxon>
    </lineage>
</organism>
<evidence type="ECO:0000256" key="13">
    <source>
        <dbReference type="RuleBase" id="RU000461"/>
    </source>
</evidence>
<dbReference type="Proteomes" id="UP000075901">
    <property type="component" value="Unassembled WGS sequence"/>
</dbReference>
<dbReference type="GO" id="GO:0020037">
    <property type="term" value="F:heme binding"/>
    <property type="evidence" value="ECO:0007669"/>
    <property type="project" value="InterPro"/>
</dbReference>
<name>A0A182SX45_9DIPT</name>
<keyword evidence="9 13" id="KW-0560">Oxidoreductase</keyword>
<evidence type="ECO:0000256" key="3">
    <source>
        <dbReference type="ARBA" id="ARBA00004406"/>
    </source>
</evidence>
<reference evidence="14" key="2">
    <citation type="submission" date="2020-05" db="UniProtKB">
        <authorList>
            <consortium name="EnsemblMetazoa"/>
        </authorList>
    </citation>
    <scope>IDENTIFICATION</scope>
    <source>
        <strain evidence="14">maculatus3</strain>
    </source>
</reference>
<dbReference type="InterPro" id="IPR002401">
    <property type="entry name" value="Cyt_P450_E_grp-I"/>
</dbReference>
<keyword evidence="15" id="KW-1185">Reference proteome</keyword>
<dbReference type="FunFam" id="1.10.630.10:FF:000182">
    <property type="entry name" value="Cytochrome P450 3A4"/>
    <property type="match status" value="1"/>
</dbReference>
<dbReference type="GO" id="GO:0016705">
    <property type="term" value="F:oxidoreductase activity, acting on paired donors, with incorporation or reduction of molecular oxygen"/>
    <property type="evidence" value="ECO:0007669"/>
    <property type="project" value="InterPro"/>
</dbReference>
<evidence type="ECO:0000256" key="8">
    <source>
        <dbReference type="ARBA" id="ARBA00022848"/>
    </source>
</evidence>
<evidence type="ECO:0008006" key="16">
    <source>
        <dbReference type="Google" id="ProtNLM"/>
    </source>
</evidence>
<keyword evidence="7" id="KW-0256">Endoplasmic reticulum</keyword>
<keyword evidence="11 13" id="KW-0503">Monooxygenase</keyword>
<evidence type="ECO:0000256" key="5">
    <source>
        <dbReference type="ARBA" id="ARBA00022617"/>
    </source>
</evidence>
<keyword evidence="8" id="KW-0492">Microsome</keyword>
<protein>
    <recommendedName>
        <fullName evidence="16">Cytochrome P450</fullName>
    </recommendedName>
</protein>
<dbReference type="InterPro" id="IPR036396">
    <property type="entry name" value="Cyt_P450_sf"/>
</dbReference>
<keyword evidence="6 12" id="KW-0479">Metal-binding</keyword>
<dbReference type="SUPFAM" id="SSF48264">
    <property type="entry name" value="Cytochrome P450"/>
    <property type="match status" value="1"/>
</dbReference>
<dbReference type="EnsemblMetazoa" id="AMAM015203-RA">
    <property type="protein sequence ID" value="AMAM015203-PA"/>
    <property type="gene ID" value="AMAM015203"/>
</dbReference>
<dbReference type="PANTHER" id="PTHR24291">
    <property type="entry name" value="CYTOCHROME P450 FAMILY 4"/>
    <property type="match status" value="1"/>
</dbReference>
<dbReference type="PRINTS" id="PR00385">
    <property type="entry name" value="P450"/>
</dbReference>
<keyword evidence="5 12" id="KW-0349">Heme</keyword>
<evidence type="ECO:0000256" key="1">
    <source>
        <dbReference type="ARBA" id="ARBA00001971"/>
    </source>
</evidence>
<dbReference type="GO" id="GO:0004497">
    <property type="term" value="F:monooxygenase activity"/>
    <property type="evidence" value="ECO:0007669"/>
    <property type="project" value="UniProtKB-KW"/>
</dbReference>
<evidence type="ECO:0000256" key="7">
    <source>
        <dbReference type="ARBA" id="ARBA00022824"/>
    </source>
</evidence>
<evidence type="ECO:0000256" key="9">
    <source>
        <dbReference type="ARBA" id="ARBA00023002"/>
    </source>
</evidence>
<comment type="cofactor">
    <cofactor evidence="1 12">
        <name>heme</name>
        <dbReference type="ChEBI" id="CHEBI:30413"/>
    </cofactor>
</comment>
<feature type="binding site" description="axial binding residue" evidence="12">
    <location>
        <position position="448"/>
    </location>
    <ligand>
        <name>heme</name>
        <dbReference type="ChEBI" id="CHEBI:30413"/>
    </ligand>
    <ligandPart>
        <name>Fe</name>
        <dbReference type="ChEBI" id="CHEBI:18248"/>
    </ligandPart>
</feature>
<dbReference type="InterPro" id="IPR050196">
    <property type="entry name" value="Cytochrome_P450_Monoox"/>
</dbReference>
<dbReference type="InterPro" id="IPR017972">
    <property type="entry name" value="Cyt_P450_CS"/>
</dbReference>
<proteinExistence type="inferred from homology"/>
<evidence type="ECO:0000313" key="14">
    <source>
        <dbReference type="EnsemblMetazoa" id="AMAM015203-PA"/>
    </source>
</evidence>
<sequence length="502" mass="57294">MAVSGLLFLAVLLLAILYLTRKVLRNRNHSAALLKQLPHFRPLPSVPILGSAHLFLDTTPDGVLRTMVDCHHRYGKNLVLQELCNEFKLVTSDPHVMEQVIQAKTIIKPNYYRFLHPWVGFSSVVANGTHWINRRKLINPGFHFKMLQDFLGTMQTQTDILVAKLAPLADGSKDIDVYGPLRHCAMDIICETAMGVRLECQSNPKVRFVEATEALMDLIFKRIFNPVLANDTLYRFTNAGRQHTAVLQIMHQFTSAVIRERMKRPTRPARDEENRTCKMTFLDLLLESRLDADEPLSDDEIRGEVDTFMFAGHETVASCISFALYYLSRHADVQQRLYDEIVAVYGTRETRSTELTFASLQDLKYTELVIKETLRLNPSVPMIGRLSAGDMAIDGITIPAGTEVMLNVYAMQNDPDYYPDADQFRPERFAEEPKPFTYLPFSTGIRVCIGQRFAMMEMKTLLVKLLSRYRLLPCEEQNALQVKADLTLKPFRGAFIKIAERL</sequence>
<dbReference type="PANTHER" id="PTHR24291:SF187">
    <property type="entry name" value="CYTOCHROME P450 4AE1-RELATED"/>
    <property type="match status" value="1"/>
</dbReference>
<dbReference type="GO" id="GO:0005506">
    <property type="term" value="F:iron ion binding"/>
    <property type="evidence" value="ECO:0007669"/>
    <property type="project" value="InterPro"/>
</dbReference>
<dbReference type="Gene3D" id="1.10.630.10">
    <property type="entry name" value="Cytochrome P450"/>
    <property type="match status" value="1"/>
</dbReference>
<evidence type="ECO:0000256" key="11">
    <source>
        <dbReference type="ARBA" id="ARBA00023033"/>
    </source>
</evidence>
<keyword evidence="10 12" id="KW-0408">Iron</keyword>
<comment type="subcellular location">
    <subcellularLocation>
        <location evidence="3">Endoplasmic reticulum membrane</location>
        <topology evidence="3">Peripheral membrane protein</topology>
    </subcellularLocation>
    <subcellularLocation>
        <location evidence="2">Microsome membrane</location>
        <topology evidence="2">Peripheral membrane protein</topology>
    </subcellularLocation>
</comment>
<dbReference type="PROSITE" id="PS00086">
    <property type="entry name" value="CYTOCHROME_P450"/>
    <property type="match status" value="1"/>
</dbReference>
<evidence type="ECO:0000256" key="6">
    <source>
        <dbReference type="ARBA" id="ARBA00022723"/>
    </source>
</evidence>
<evidence type="ECO:0000313" key="15">
    <source>
        <dbReference type="Proteomes" id="UP000075901"/>
    </source>
</evidence>
<comment type="similarity">
    <text evidence="4 13">Belongs to the cytochrome P450 family.</text>
</comment>
<evidence type="ECO:0000256" key="4">
    <source>
        <dbReference type="ARBA" id="ARBA00010617"/>
    </source>
</evidence>